<protein>
    <recommendedName>
        <fullName evidence="3">Host-nuclease inhibitor protein Gam</fullName>
    </recommendedName>
</protein>
<dbReference type="Pfam" id="PF07352">
    <property type="entry name" value="Phage_Mu_Gam"/>
    <property type="match status" value="1"/>
</dbReference>
<organism evidence="2">
    <name type="scientific">Myoviridae sp. ctrnx29</name>
    <dbReference type="NCBI Taxonomy" id="2826704"/>
    <lineage>
        <taxon>Viruses</taxon>
        <taxon>Duplodnaviria</taxon>
        <taxon>Heunggongvirae</taxon>
        <taxon>Uroviricota</taxon>
        <taxon>Caudoviricetes</taxon>
    </lineage>
</organism>
<name>A0A8S5LXR4_9CAUD</name>
<dbReference type="Gene3D" id="1.20.5.170">
    <property type="match status" value="1"/>
</dbReference>
<proteinExistence type="predicted"/>
<dbReference type="InterPro" id="IPR009951">
    <property type="entry name" value="Host-nuc_inhib_Gam"/>
</dbReference>
<accession>A0A8S5LXR4</accession>
<dbReference type="GO" id="GO:0003690">
    <property type="term" value="F:double-stranded DNA binding"/>
    <property type="evidence" value="ECO:0007669"/>
    <property type="project" value="InterPro"/>
</dbReference>
<reference evidence="2" key="1">
    <citation type="journal article" date="2021" name="Proc. Natl. Acad. Sci. U.S.A.">
        <title>A Catalog of Tens of Thousands of Viruses from Human Metagenomes Reveals Hidden Associations with Chronic Diseases.</title>
        <authorList>
            <person name="Tisza M.J."/>
            <person name="Buck C.B."/>
        </authorList>
    </citation>
    <scope>NUCLEOTIDE SEQUENCE</scope>
    <source>
        <strain evidence="2">Ctrnx29</strain>
    </source>
</reference>
<dbReference type="GO" id="GO:0042262">
    <property type="term" value="P:DNA protection"/>
    <property type="evidence" value="ECO:0007669"/>
    <property type="project" value="InterPro"/>
</dbReference>
<feature type="coiled-coil region" evidence="1">
    <location>
        <begin position="18"/>
        <end position="45"/>
    </location>
</feature>
<dbReference type="EMBL" id="BK014766">
    <property type="protein sequence ID" value="DAD74830.1"/>
    <property type="molecule type" value="Genomic_DNA"/>
</dbReference>
<evidence type="ECO:0000256" key="1">
    <source>
        <dbReference type="SAM" id="Coils"/>
    </source>
</evidence>
<evidence type="ECO:0000313" key="2">
    <source>
        <dbReference type="EMBL" id="DAD74830.1"/>
    </source>
</evidence>
<keyword evidence="1" id="KW-0175">Coiled coil</keyword>
<sequence length="186" mass="20728">MAARIKPNPHIVNDRQQAEGALAEIASLDRKLESIEHSMQEAIDAAKMQASQSSAPLQARRRELADAVAVFARLNRADLFTKAKSLDLAFGTIGFRASTRIVQMRGITSGMTLEKLHQYNFTDGIRIKEEVDKETAADWPDERLELVGLKRQTTDTFFIEIRRDAVPEQIGQGETHGAARIQEVAD</sequence>
<dbReference type="SUPFAM" id="SSF161266">
    <property type="entry name" value="Gam-like"/>
    <property type="match status" value="1"/>
</dbReference>
<evidence type="ECO:0008006" key="3">
    <source>
        <dbReference type="Google" id="ProtNLM"/>
    </source>
</evidence>